<evidence type="ECO:0008006" key="3">
    <source>
        <dbReference type="Google" id="ProtNLM"/>
    </source>
</evidence>
<organism evidence="1 2">
    <name type="scientific">Xanthomonas vasicola</name>
    <dbReference type="NCBI Taxonomy" id="56459"/>
    <lineage>
        <taxon>Bacteria</taxon>
        <taxon>Pseudomonadati</taxon>
        <taxon>Pseudomonadota</taxon>
        <taxon>Gammaproteobacteria</taxon>
        <taxon>Lysobacterales</taxon>
        <taxon>Lysobacteraceae</taxon>
        <taxon>Xanthomonas</taxon>
    </lineage>
</organism>
<protein>
    <recommendedName>
        <fullName evidence="3">DUF2442 domain-containing protein</fullName>
    </recommendedName>
</protein>
<keyword evidence="2" id="KW-1185">Reference proteome</keyword>
<dbReference type="Proteomes" id="UP000320455">
    <property type="component" value="Unassembled WGS sequence"/>
</dbReference>
<dbReference type="EMBL" id="VOCK01000136">
    <property type="protein sequence ID" value="TWQ47913.1"/>
    <property type="molecule type" value="Genomic_DNA"/>
</dbReference>
<evidence type="ECO:0000313" key="1">
    <source>
        <dbReference type="EMBL" id="TWQ47913.1"/>
    </source>
</evidence>
<sequence length="115" mass="13075">MKALVKPNTAGARKWLKIDEELTVLLVSVYGSGEIKLLIWSDLQGSAVLFPCEDFEIIDPRPSKRWIVNFEKWGMSLSPASWCVDGFWDAYHEGDAEADRIFEEEKARVINEALS</sequence>
<comment type="caution">
    <text evidence="1">The sequence shown here is derived from an EMBL/GenBank/DDBJ whole genome shotgun (WGS) entry which is preliminary data.</text>
</comment>
<dbReference type="RefSeq" id="WP_125523507.1">
    <property type="nucleotide sequence ID" value="NZ_JAUPCK020000080.1"/>
</dbReference>
<gene>
    <name evidence="1" type="ORF">FQK01_23885</name>
</gene>
<reference evidence="2" key="1">
    <citation type="journal article" date="2020" name="Phytopathology">
        <title>Genomic acquisitions in emerging populations of Xanthomonas vasicola pv. vasculorum infecting corn in the U.S. and Argentina.</title>
        <authorList>
            <person name="Perez-Quintero A.L."/>
        </authorList>
    </citation>
    <scope>NUCLEOTIDE SEQUENCE [LARGE SCALE GENOMIC DNA]</scope>
    <source>
        <strain evidence="2">Xvh-L</strain>
    </source>
</reference>
<accession>A0ABD7S4T8</accession>
<dbReference type="AlphaFoldDB" id="A0ABD7S4T8"/>
<name>A0ABD7S4T8_XANVA</name>
<evidence type="ECO:0000313" key="2">
    <source>
        <dbReference type="Proteomes" id="UP000320455"/>
    </source>
</evidence>
<proteinExistence type="predicted"/>